<evidence type="ECO:0000256" key="9">
    <source>
        <dbReference type="ARBA" id="ARBA00022840"/>
    </source>
</evidence>
<keyword evidence="8" id="KW-0378">Hydrolase</keyword>
<keyword evidence="10" id="KW-0238">DNA-binding</keyword>
<name>Q1RJI0_RICBR</name>
<dbReference type="GO" id="GO:0009035">
    <property type="term" value="F:type I site-specific deoxyribonuclease activity"/>
    <property type="evidence" value="ECO:0007669"/>
    <property type="project" value="UniProtKB-EC"/>
</dbReference>
<evidence type="ECO:0000256" key="2">
    <source>
        <dbReference type="ARBA" id="ARBA00008598"/>
    </source>
</evidence>
<keyword evidence="6" id="KW-0680">Restriction system</keyword>
<dbReference type="GO" id="GO:0005524">
    <property type="term" value="F:ATP binding"/>
    <property type="evidence" value="ECO:0007669"/>
    <property type="project" value="UniProtKB-KW"/>
</dbReference>
<dbReference type="PANTHER" id="PTHR30195">
    <property type="entry name" value="TYPE I SITE-SPECIFIC DEOXYRIBONUCLEASE PROTEIN SUBUNIT M AND R"/>
    <property type="match status" value="1"/>
</dbReference>
<evidence type="ECO:0000313" key="12">
    <source>
        <dbReference type="EMBL" id="ABE04484.1"/>
    </source>
</evidence>
<protein>
    <recommendedName>
        <fullName evidence="3">type I site-specific deoxyribonuclease</fullName>
        <ecNumber evidence="3">3.1.21.3</ecNumber>
    </recommendedName>
</protein>
<accession>Q1RJI0</accession>
<keyword evidence="9" id="KW-0067">ATP-binding</keyword>
<dbReference type="InterPro" id="IPR007409">
    <property type="entry name" value="Restrct_endonuc_type1_HsdR_N"/>
</dbReference>
<dbReference type="InterPro" id="IPR051268">
    <property type="entry name" value="Type-I_R_enzyme_R_subunit"/>
</dbReference>
<dbReference type="eggNOG" id="COG0610">
    <property type="taxonomic scope" value="Bacteria"/>
</dbReference>
<dbReference type="EC" id="3.1.21.3" evidence="3"/>
<dbReference type="AlphaFoldDB" id="Q1RJI0"/>
<evidence type="ECO:0000256" key="6">
    <source>
        <dbReference type="ARBA" id="ARBA00022747"/>
    </source>
</evidence>
<keyword evidence="4" id="KW-0540">Nuclease</keyword>
<evidence type="ECO:0000256" key="1">
    <source>
        <dbReference type="ARBA" id="ARBA00000851"/>
    </source>
</evidence>
<evidence type="ECO:0000256" key="10">
    <source>
        <dbReference type="ARBA" id="ARBA00023125"/>
    </source>
</evidence>
<dbReference type="PANTHER" id="PTHR30195:SF15">
    <property type="entry name" value="TYPE I RESTRICTION ENZYME HINDI ENDONUCLEASE SUBUNIT"/>
    <property type="match status" value="1"/>
</dbReference>
<dbReference type="KEGG" id="rbe:RBE_0403"/>
<evidence type="ECO:0000256" key="5">
    <source>
        <dbReference type="ARBA" id="ARBA00022741"/>
    </source>
</evidence>
<dbReference type="CDD" id="cd22332">
    <property type="entry name" value="HsdR_N"/>
    <property type="match status" value="1"/>
</dbReference>
<dbReference type="HOGENOM" id="CLU_1947184_0_0_5"/>
<dbReference type="Proteomes" id="UP000001951">
    <property type="component" value="Chromosome"/>
</dbReference>
<comment type="similarity">
    <text evidence="2">Belongs to the HsdR family.</text>
</comment>
<evidence type="ECO:0000313" key="13">
    <source>
        <dbReference type="Proteomes" id="UP000001951"/>
    </source>
</evidence>
<evidence type="ECO:0000259" key="11">
    <source>
        <dbReference type="Pfam" id="PF04313"/>
    </source>
</evidence>
<gene>
    <name evidence="12" type="ordered locus">RBE_0403</name>
</gene>
<dbReference type="Pfam" id="PF04313">
    <property type="entry name" value="HSDR_N"/>
    <property type="match status" value="1"/>
</dbReference>
<keyword evidence="5" id="KW-0547">Nucleotide-binding</keyword>
<dbReference type="GO" id="GO:0009307">
    <property type="term" value="P:DNA restriction-modification system"/>
    <property type="evidence" value="ECO:0007669"/>
    <property type="project" value="UniProtKB-KW"/>
</dbReference>
<evidence type="ECO:0000256" key="8">
    <source>
        <dbReference type="ARBA" id="ARBA00022801"/>
    </source>
</evidence>
<sequence length="129" mass="15415">MYQLMDIKNSGLVKTNEEVYDLLTLGANIKKDFKSYNLKYIDWQEPENNTYHVAFEVPVKNKMNIERECDIVLFVNGIPFVVIENKSPSESLDEAIFQHIRNQRSDEIPLKKLLEHLERRRKAKYRYYT</sequence>
<reference evidence="12 13" key="1">
    <citation type="journal article" date="2006" name="PLoS Genet.">
        <title>Genome sequence of Rickettsia bellii illuminates the role of amoebae in gene exchanges between intracellular pathogens.</title>
        <authorList>
            <person name="Ogata H."/>
            <person name="La Scola B."/>
            <person name="Audic S."/>
            <person name="Renesto P."/>
            <person name="Blanc G."/>
            <person name="Robert C."/>
            <person name="Fournier P.-E."/>
            <person name="Claverie J.-M."/>
            <person name="Raoult D."/>
        </authorList>
    </citation>
    <scope>NUCLEOTIDE SEQUENCE [LARGE SCALE GENOMIC DNA]</scope>
    <source>
        <strain evidence="12 13">RML369-C</strain>
    </source>
</reference>
<organism evidence="12 13">
    <name type="scientific">Rickettsia bellii (strain RML369-C)</name>
    <dbReference type="NCBI Taxonomy" id="336407"/>
    <lineage>
        <taxon>Bacteria</taxon>
        <taxon>Pseudomonadati</taxon>
        <taxon>Pseudomonadota</taxon>
        <taxon>Alphaproteobacteria</taxon>
        <taxon>Rickettsiales</taxon>
        <taxon>Rickettsiaceae</taxon>
        <taxon>Rickettsieae</taxon>
        <taxon>Rickettsia</taxon>
        <taxon>belli group</taxon>
    </lineage>
</organism>
<evidence type="ECO:0000256" key="3">
    <source>
        <dbReference type="ARBA" id="ARBA00012654"/>
    </source>
</evidence>
<evidence type="ECO:0000256" key="7">
    <source>
        <dbReference type="ARBA" id="ARBA00022759"/>
    </source>
</evidence>
<dbReference type="GO" id="GO:0003677">
    <property type="term" value="F:DNA binding"/>
    <property type="evidence" value="ECO:0007669"/>
    <property type="project" value="UniProtKB-KW"/>
</dbReference>
<feature type="domain" description="Restriction endonuclease type I HsdR N-terminal" evidence="11">
    <location>
        <begin position="8"/>
        <end position="107"/>
    </location>
</feature>
<comment type="catalytic activity">
    <reaction evidence="1">
        <text>Endonucleolytic cleavage of DNA to give random double-stranded fragments with terminal 5'-phosphates, ATP is simultaneously hydrolyzed.</text>
        <dbReference type="EC" id="3.1.21.3"/>
    </reaction>
</comment>
<dbReference type="Gene3D" id="3.90.1570.50">
    <property type="match status" value="1"/>
</dbReference>
<proteinExistence type="inferred from homology"/>
<evidence type="ECO:0000256" key="4">
    <source>
        <dbReference type="ARBA" id="ARBA00022722"/>
    </source>
</evidence>
<dbReference type="EMBL" id="CP000087">
    <property type="protein sequence ID" value="ABE04484.1"/>
    <property type="molecule type" value="Genomic_DNA"/>
</dbReference>
<keyword evidence="7" id="KW-0255">Endonuclease</keyword>